<reference evidence="8 9" key="1">
    <citation type="submission" date="2015-03" db="EMBL/GenBank/DDBJ databases">
        <title>Draft Genome Sequence of Burkholderia andropogonis type strain ICMP2807, isolated from Sorghum bicolor.</title>
        <authorList>
            <person name="Lopes-Santos L."/>
            <person name="Castro D.B."/>
            <person name="Ottoboni L.M."/>
            <person name="Park D."/>
            <person name="Weirc B.S."/>
            <person name="Destefano S.A."/>
        </authorList>
    </citation>
    <scope>NUCLEOTIDE SEQUENCE [LARGE SCALE GENOMIC DNA]</scope>
    <source>
        <strain evidence="8 9">ICMP2807</strain>
    </source>
</reference>
<comment type="similarity">
    <text evidence="3">Belongs to the methyl-accepting chemotaxis (MCP) protein family.</text>
</comment>
<dbReference type="PROSITE" id="PS50112">
    <property type="entry name" value="PAS"/>
    <property type="match status" value="1"/>
</dbReference>
<dbReference type="OrthoDB" id="9806477at2"/>
<keyword evidence="5" id="KW-0812">Transmembrane</keyword>
<keyword evidence="9" id="KW-1185">Reference proteome</keyword>
<dbReference type="Pfam" id="PF00015">
    <property type="entry name" value="MCPsignal"/>
    <property type="match status" value="1"/>
</dbReference>
<feature type="domain" description="Methyl-accepting transducer" evidence="6">
    <location>
        <begin position="273"/>
        <end position="502"/>
    </location>
</feature>
<dbReference type="InterPro" id="IPR000014">
    <property type="entry name" value="PAS"/>
</dbReference>
<evidence type="ECO:0000259" key="6">
    <source>
        <dbReference type="PROSITE" id="PS50111"/>
    </source>
</evidence>
<dbReference type="Pfam" id="PF08447">
    <property type="entry name" value="PAS_3"/>
    <property type="match status" value="1"/>
</dbReference>
<dbReference type="GO" id="GO:0005886">
    <property type="term" value="C:plasma membrane"/>
    <property type="evidence" value="ECO:0007669"/>
    <property type="project" value="TreeGrafter"/>
</dbReference>
<keyword evidence="5" id="KW-0472">Membrane</keyword>
<dbReference type="NCBIfam" id="TIGR00229">
    <property type="entry name" value="sensory_box"/>
    <property type="match status" value="1"/>
</dbReference>
<dbReference type="InterPro" id="IPR004089">
    <property type="entry name" value="MCPsignal_dom"/>
</dbReference>
<accession>A0A0F5K0Q4</accession>
<gene>
    <name evidence="8" type="ORF">WM40_11715</name>
</gene>
<dbReference type="InterPro" id="IPR035965">
    <property type="entry name" value="PAS-like_dom_sf"/>
</dbReference>
<dbReference type="SUPFAM" id="SSF55785">
    <property type="entry name" value="PYP-like sensor domain (PAS domain)"/>
    <property type="match status" value="1"/>
</dbReference>
<evidence type="ECO:0000313" key="8">
    <source>
        <dbReference type="EMBL" id="KKB63464.1"/>
    </source>
</evidence>
<dbReference type="CDD" id="cd11386">
    <property type="entry name" value="MCP_signal"/>
    <property type="match status" value="1"/>
</dbReference>
<dbReference type="GO" id="GO:0004888">
    <property type="term" value="F:transmembrane signaling receptor activity"/>
    <property type="evidence" value="ECO:0007669"/>
    <property type="project" value="InterPro"/>
</dbReference>
<dbReference type="PROSITE" id="PS50111">
    <property type="entry name" value="CHEMOTAXIS_TRANSDUC_2"/>
    <property type="match status" value="1"/>
</dbReference>
<dbReference type="PRINTS" id="PR00260">
    <property type="entry name" value="CHEMTRNSDUCR"/>
</dbReference>
<keyword evidence="2" id="KW-0488">Methylation</keyword>
<dbReference type="EMBL" id="LAQU01000010">
    <property type="protein sequence ID" value="KKB63464.1"/>
    <property type="molecule type" value="Genomic_DNA"/>
</dbReference>
<dbReference type="SUPFAM" id="SSF58104">
    <property type="entry name" value="Methyl-accepting chemotaxis protein (MCP) signaling domain"/>
    <property type="match status" value="1"/>
</dbReference>
<dbReference type="STRING" id="28092.WM40_11715"/>
<feature type="domain" description="PAS" evidence="7">
    <location>
        <begin position="21"/>
        <end position="60"/>
    </location>
</feature>
<dbReference type="InterPro" id="IPR013655">
    <property type="entry name" value="PAS_fold_3"/>
</dbReference>
<evidence type="ECO:0000256" key="5">
    <source>
        <dbReference type="SAM" id="Phobius"/>
    </source>
</evidence>
<evidence type="ECO:0000259" key="7">
    <source>
        <dbReference type="PROSITE" id="PS50112"/>
    </source>
</evidence>
<evidence type="ECO:0000313" key="9">
    <source>
        <dbReference type="Proteomes" id="UP000033618"/>
    </source>
</evidence>
<feature type="transmembrane region" description="Helical" evidence="5">
    <location>
        <begin position="165"/>
        <end position="187"/>
    </location>
</feature>
<dbReference type="FunFam" id="1.10.287.950:FF:000001">
    <property type="entry name" value="Methyl-accepting chemotaxis sensory transducer"/>
    <property type="match status" value="1"/>
</dbReference>
<dbReference type="RefSeq" id="WP_024905247.1">
    <property type="nucleotide sequence ID" value="NZ_CADFGU010000003.1"/>
</dbReference>
<keyword evidence="5" id="KW-1133">Transmembrane helix</keyword>
<keyword evidence="4" id="KW-0807">Transducer</keyword>
<evidence type="ECO:0000256" key="3">
    <source>
        <dbReference type="ARBA" id="ARBA00029447"/>
    </source>
</evidence>
<dbReference type="Gene3D" id="3.30.450.20">
    <property type="entry name" value="PAS domain"/>
    <property type="match status" value="1"/>
</dbReference>
<dbReference type="AlphaFoldDB" id="A0A0F5K0Q4"/>
<evidence type="ECO:0000256" key="2">
    <source>
        <dbReference type="ARBA" id="ARBA00022481"/>
    </source>
</evidence>
<sequence length="519" mass="55383">MNDSKLIAGQEYEISQNDMLVSATDLASNILYCNPAFIEASGYSSEELIGKPHNIIRHPDMPREAFGDMWQTIRSGKPWTSLVKNRRKNGDYYWICANVTPIVRDGTAIGYLSVRTKPSREDIKRAETLYRQMRLGQAKGFTIRSGEIKRTGPRRFIDAILDAKLAARMMAVAACFTVAVTSLRVTFPEAFDGAVGVITFVLCMLAASIPSLLMACRTGKQIALIEKAIRRLAAGDLAAAIPTSRNSDAKGILRGLVQLRVSLVAIVSDVRKQIDGVKLATGEIASGNMDLTTRTEMQAASLEESAASLEQLGATVKSNAESAKQANLIVEKAQMTINQGCESVKMTEETMRGIAARSEQITAIVSAIDSIAFQTNILALNAAVEAARAGEAGKGFAVVAGEVRNLSHRCAASAKEIKGIVESNSVAAKEGTASVETVSAQMASAAETMTNVLAKIKEVAMASQEQSFGIDAINSAVSQLDDATQQNAALVEQSAATAKSLSNQANVLDEAVRLFTLPT</sequence>
<dbReference type="InterPro" id="IPR004090">
    <property type="entry name" value="Chemotax_Me-accpt_rcpt"/>
</dbReference>
<comment type="caution">
    <text evidence="8">The sequence shown here is derived from an EMBL/GenBank/DDBJ whole genome shotgun (WGS) entry which is preliminary data.</text>
</comment>
<dbReference type="GO" id="GO:0007165">
    <property type="term" value="P:signal transduction"/>
    <property type="evidence" value="ECO:0007669"/>
    <property type="project" value="UniProtKB-KW"/>
</dbReference>
<proteinExistence type="inferred from homology"/>
<dbReference type="Proteomes" id="UP000033618">
    <property type="component" value="Unassembled WGS sequence"/>
</dbReference>
<protein>
    <submittedName>
        <fullName evidence="8">Chemotaxis protein</fullName>
    </submittedName>
</protein>
<dbReference type="PANTHER" id="PTHR43531:SF14">
    <property type="entry name" value="METHYL-ACCEPTING CHEMOTAXIS PROTEIN I-RELATED"/>
    <property type="match status" value="1"/>
</dbReference>
<feature type="transmembrane region" description="Helical" evidence="5">
    <location>
        <begin position="193"/>
        <end position="215"/>
    </location>
</feature>
<dbReference type="SMART" id="SM00283">
    <property type="entry name" value="MA"/>
    <property type="match status" value="1"/>
</dbReference>
<dbReference type="GO" id="GO:0006935">
    <property type="term" value="P:chemotaxis"/>
    <property type="evidence" value="ECO:0007669"/>
    <property type="project" value="InterPro"/>
</dbReference>
<dbReference type="CDD" id="cd00130">
    <property type="entry name" value="PAS"/>
    <property type="match status" value="1"/>
</dbReference>
<dbReference type="PANTHER" id="PTHR43531">
    <property type="entry name" value="PROTEIN ICFG"/>
    <property type="match status" value="1"/>
</dbReference>
<dbReference type="PATRIC" id="fig|28092.6.peg.2751"/>
<evidence type="ECO:0000256" key="4">
    <source>
        <dbReference type="PROSITE-ProRule" id="PRU00284"/>
    </source>
</evidence>
<comment type="subcellular location">
    <subcellularLocation>
        <location evidence="1">Membrane</location>
    </subcellularLocation>
</comment>
<dbReference type="InterPro" id="IPR051310">
    <property type="entry name" value="MCP_chemotaxis"/>
</dbReference>
<evidence type="ECO:0000256" key="1">
    <source>
        <dbReference type="ARBA" id="ARBA00004370"/>
    </source>
</evidence>
<dbReference type="Gene3D" id="1.10.287.950">
    <property type="entry name" value="Methyl-accepting chemotaxis protein"/>
    <property type="match status" value="1"/>
</dbReference>
<name>A0A0F5K0Q4_9BURK</name>
<organism evidence="8 9">
    <name type="scientific">Robbsia andropogonis</name>
    <dbReference type="NCBI Taxonomy" id="28092"/>
    <lineage>
        <taxon>Bacteria</taxon>
        <taxon>Pseudomonadati</taxon>
        <taxon>Pseudomonadota</taxon>
        <taxon>Betaproteobacteria</taxon>
        <taxon>Burkholderiales</taxon>
        <taxon>Burkholderiaceae</taxon>
        <taxon>Robbsia</taxon>
    </lineage>
</organism>